<dbReference type="EMBL" id="JBBUTG010000001">
    <property type="protein sequence ID" value="MEK8029531.1"/>
    <property type="molecule type" value="Genomic_DNA"/>
</dbReference>
<keyword evidence="2" id="KW-1185">Reference proteome</keyword>
<name>A0ABU9BHV7_9BURK</name>
<evidence type="ECO:0000313" key="2">
    <source>
        <dbReference type="Proteomes" id="UP001371218"/>
    </source>
</evidence>
<gene>
    <name evidence="1" type="ORF">AACH06_01745</name>
</gene>
<dbReference type="Proteomes" id="UP001371218">
    <property type="component" value="Unassembled WGS sequence"/>
</dbReference>
<accession>A0ABU9BHV7</accession>
<comment type="caution">
    <text evidence="1">The sequence shown here is derived from an EMBL/GenBank/DDBJ whole genome shotgun (WGS) entry which is preliminary data.</text>
</comment>
<evidence type="ECO:0000313" key="1">
    <source>
        <dbReference type="EMBL" id="MEK8029531.1"/>
    </source>
</evidence>
<protein>
    <submittedName>
        <fullName evidence="1">Uncharacterized protein</fullName>
    </submittedName>
</protein>
<organism evidence="1 2">
    <name type="scientific">Ideonella lacteola</name>
    <dbReference type="NCBI Taxonomy" id="2984193"/>
    <lineage>
        <taxon>Bacteria</taxon>
        <taxon>Pseudomonadati</taxon>
        <taxon>Pseudomonadota</taxon>
        <taxon>Betaproteobacteria</taxon>
        <taxon>Burkholderiales</taxon>
        <taxon>Sphaerotilaceae</taxon>
        <taxon>Ideonella</taxon>
    </lineage>
</organism>
<proteinExistence type="predicted"/>
<sequence length="1170" mass="122309">MTPFNPGAGLGATRNAAGEVEFFSIGSDQALYNYLADTAADTGYVATPVGVFAQCAAVAADASGAILIFAAEGTRLTMVTEQLGHAQRWSAPLAMRWPLPPGARHIAALHTAQAGDTCYLAMLVETDSLAGPAAYRLVILTLCDDEPAEFQDTGLTLHSLCCTWVGETAATMRFVCVQADLVSVSAVTGVATHQRMATASPAVAIAGAVDAWGRQHLFAVLRDGNAYRLDAGGRTNDTDAAVTWRPLTTGQCFSSIAAQADHLGAIHLVAQAADRLCHLRPDPTSPIGYADPQPVLGGVAAFALAANDDGDIQVLGGHATALHSVTWHAGAARWHTEPVELAAGALVDEHSAYLSELQFRSPQGAPLAGLGVAITASRPTTITVQGARYVIDAQRAAHVATNAIGSLSVHQPANALAAATLLLHVPGRLPPDEVLVLSPDTALQARLAALTGEGLLAARTDTGMPLLPAPHRQPAQADAAAMAVAQVMVLATSTDAAAFGPVRASIDVLNGLRRVNVSDARLARRLDTAMPQAWRFSTADGAARFELMAPTQAHQHLDDLRAASFRFGGFIAFVHGLSDIVQRTAQGLFEIHDVTLSPEHDQVQVAVQFVVDDVRYLYETRLETIDHLYDLVEVVFAQVQVHFTGLHGWLGSHTDWAAVARTTRALAYTATQFLGFFQGAVSGMRDHFEQGLAPLQAALDDLFGQAIDGAGAARLGGPAPTPVTSDPRVLAALSNNPLVDAILERAGALTAAPSPRPGAAAQRIASPWASIESAVRSCAQSITRQPEFEPLQQHFVGIGAAQADLLGSSLAEMLHVVRDLVKASLAGLKPVVDELLRQLRSMVSAFNAGLHAPWRAASLQPLFGHMAPGLSMNTLNVAAAALAIPATRLYQSAYGRPPFENDDELTAFEHAWDANTLLRASGLRGPSALGSQRALMRVSRLGSSWTGLLPPKAAPVIALVGALAPHLQAVLAAGASATHSPNSPAASGDAAVWSDPQGLAQVTSALIGQAARCPWFFAAGGIGRSREGAGYLEWTYANLGVALELLWLVDGRSIPDEAQSVVTHLYGNVHLALATLASRGQPAQQVASHLLALVPETGRILRFSPIVEATQGHSLQALQTLDAVCRRDAAVNAASRAMARHLTEPPHTPGMASPAAAVDGVLAGQQAVAA</sequence>
<reference evidence="1 2" key="1">
    <citation type="submission" date="2024-04" db="EMBL/GenBank/DDBJ databases">
        <title>Novel species of the genus Ideonella isolated from streams.</title>
        <authorList>
            <person name="Lu H."/>
        </authorList>
    </citation>
    <scope>NUCLEOTIDE SEQUENCE [LARGE SCALE GENOMIC DNA]</scope>
    <source>
        <strain evidence="1 2">DXS29W</strain>
    </source>
</reference>
<dbReference type="RefSeq" id="WP_341423867.1">
    <property type="nucleotide sequence ID" value="NZ_JBBUTG010000001.1"/>
</dbReference>